<evidence type="ECO:0000256" key="3">
    <source>
        <dbReference type="ARBA" id="ARBA00006743"/>
    </source>
</evidence>
<dbReference type="SUPFAM" id="SSF51730">
    <property type="entry name" value="FAD-linked oxidoreductase"/>
    <property type="match status" value="1"/>
</dbReference>
<comment type="pathway">
    <text evidence="2 8">One-carbon metabolism; tetrahydrofolate interconversion.</text>
</comment>
<evidence type="ECO:0000313" key="9">
    <source>
        <dbReference type="EMBL" id="WSE29924.1"/>
    </source>
</evidence>
<evidence type="ECO:0000256" key="8">
    <source>
        <dbReference type="RuleBase" id="RU003862"/>
    </source>
</evidence>
<dbReference type="PANTHER" id="PTHR45754">
    <property type="entry name" value="METHYLENETETRAHYDROFOLATE REDUCTASE"/>
    <property type="match status" value="1"/>
</dbReference>
<sequence>MSPRETVGVTAEIRSLVRDAKIEIIPIKGYEAKFAEVPKSTTVTITCSPKFGLERTLAATEYAAAQGFTVVPHLAARQVADETELKEFVRRLEAAAVTGLYVIAGDAAEPAGIFTSSAELLDSLAGFDHGLTSIGVACYPEGHPAIPDDVLAEALRTKQSMAHYMVSQLCFDPKTLTRWLRATREAGITLPLHIGLAASMQTRKLAELSLKIGVGSSLRYLAKQHGLVGNLLRGKAYRPEQMLAELGTALTEPEMNVERLHMFSFNQVGATAQWQQHVTDLHA</sequence>
<comment type="cofactor">
    <cofactor evidence="1 8">
        <name>FAD</name>
        <dbReference type="ChEBI" id="CHEBI:57692"/>
    </cofactor>
</comment>
<evidence type="ECO:0000256" key="5">
    <source>
        <dbReference type="ARBA" id="ARBA00022827"/>
    </source>
</evidence>
<keyword evidence="6 8" id="KW-0560">Oxidoreductase</keyword>
<comment type="catalytic activity">
    <reaction evidence="7">
        <text>(6S)-5-methyl-5,6,7,8-tetrahydrofolate + NAD(+) = (6R)-5,10-methylene-5,6,7,8-tetrahydrofolate + NADH + H(+)</text>
        <dbReference type="Rhea" id="RHEA:19821"/>
        <dbReference type="ChEBI" id="CHEBI:15378"/>
        <dbReference type="ChEBI" id="CHEBI:15636"/>
        <dbReference type="ChEBI" id="CHEBI:18608"/>
        <dbReference type="ChEBI" id="CHEBI:57540"/>
        <dbReference type="ChEBI" id="CHEBI:57945"/>
        <dbReference type="EC" id="1.5.1.54"/>
    </reaction>
    <physiologicalReaction direction="right-to-left" evidence="7">
        <dbReference type="Rhea" id="RHEA:19823"/>
    </physiologicalReaction>
</comment>
<evidence type="ECO:0000256" key="7">
    <source>
        <dbReference type="ARBA" id="ARBA00048628"/>
    </source>
</evidence>
<dbReference type="Pfam" id="PF02219">
    <property type="entry name" value="MTHFR"/>
    <property type="match status" value="1"/>
</dbReference>
<name>A0ABZ1I667_9PSEU</name>
<dbReference type="InterPro" id="IPR029041">
    <property type="entry name" value="FAD-linked_oxidoreductase-like"/>
</dbReference>
<gene>
    <name evidence="9" type="ORF">VSH64_45250</name>
</gene>
<organism evidence="9 10">
    <name type="scientific">Amycolatopsis rhabdoformis</name>
    <dbReference type="NCBI Taxonomy" id="1448059"/>
    <lineage>
        <taxon>Bacteria</taxon>
        <taxon>Bacillati</taxon>
        <taxon>Actinomycetota</taxon>
        <taxon>Actinomycetes</taxon>
        <taxon>Pseudonocardiales</taxon>
        <taxon>Pseudonocardiaceae</taxon>
        <taxon>Amycolatopsis</taxon>
    </lineage>
</organism>
<reference evidence="9 10" key="1">
    <citation type="journal article" date="2015" name="Int. J. Syst. Evol. Microbiol.">
        <title>Amycolatopsis rhabdoformis sp. nov., an actinomycete isolated from a tropical forest soil.</title>
        <authorList>
            <person name="Souza W.R."/>
            <person name="Silva R.E."/>
            <person name="Goodfellow M."/>
            <person name="Busarakam K."/>
            <person name="Figueiro F.S."/>
            <person name="Ferreira D."/>
            <person name="Rodrigues-Filho E."/>
            <person name="Moraes L.A.B."/>
            <person name="Zucchi T.D."/>
        </authorList>
    </citation>
    <scope>NUCLEOTIDE SEQUENCE [LARGE SCALE GENOMIC DNA]</scope>
    <source>
        <strain evidence="9 10">NCIMB 14900</strain>
    </source>
</reference>
<evidence type="ECO:0000256" key="2">
    <source>
        <dbReference type="ARBA" id="ARBA00004777"/>
    </source>
</evidence>
<dbReference type="RefSeq" id="WP_326568882.1">
    <property type="nucleotide sequence ID" value="NZ_CP142149.1"/>
</dbReference>
<evidence type="ECO:0000313" key="10">
    <source>
        <dbReference type="Proteomes" id="UP001330812"/>
    </source>
</evidence>
<dbReference type="Proteomes" id="UP001330812">
    <property type="component" value="Chromosome"/>
</dbReference>
<accession>A0ABZ1I667</accession>
<dbReference type="Gene3D" id="3.20.20.220">
    <property type="match status" value="1"/>
</dbReference>
<evidence type="ECO:0000256" key="1">
    <source>
        <dbReference type="ARBA" id="ARBA00001974"/>
    </source>
</evidence>
<dbReference type="EMBL" id="CP142149">
    <property type="protein sequence ID" value="WSE29924.1"/>
    <property type="molecule type" value="Genomic_DNA"/>
</dbReference>
<comment type="similarity">
    <text evidence="3 8">Belongs to the methylenetetrahydrofolate reductase family.</text>
</comment>
<keyword evidence="5 8" id="KW-0274">FAD</keyword>
<protein>
    <recommendedName>
        <fullName evidence="8">Methylenetetrahydrofolate reductase</fullName>
    </recommendedName>
</protein>
<evidence type="ECO:0000256" key="4">
    <source>
        <dbReference type="ARBA" id="ARBA00022630"/>
    </source>
</evidence>
<evidence type="ECO:0000256" key="6">
    <source>
        <dbReference type="ARBA" id="ARBA00023002"/>
    </source>
</evidence>
<dbReference type="PANTHER" id="PTHR45754:SF3">
    <property type="entry name" value="METHYLENETETRAHYDROFOLATE REDUCTASE (NADPH)"/>
    <property type="match status" value="1"/>
</dbReference>
<keyword evidence="10" id="KW-1185">Reference proteome</keyword>
<proteinExistence type="inferred from homology"/>
<keyword evidence="4 8" id="KW-0285">Flavoprotein</keyword>
<dbReference type="InterPro" id="IPR003171">
    <property type="entry name" value="Mehydrof_redctse-like"/>
</dbReference>
<dbReference type="GO" id="GO:0004489">
    <property type="term" value="F:methylenetetrahydrofolate reductase [NAD(P)H] activity"/>
    <property type="evidence" value="ECO:0007669"/>
    <property type="project" value="UniProtKB-EC"/>
</dbReference>